<dbReference type="Gene3D" id="3.30.420.240">
    <property type="match status" value="1"/>
</dbReference>
<reference evidence="1 2" key="1">
    <citation type="submission" date="2018-06" db="EMBL/GenBank/DDBJ databases">
        <authorList>
            <consortium name="Pathogen Informatics"/>
            <person name="Doyle S."/>
        </authorList>
    </citation>
    <scope>NUCLEOTIDE SEQUENCE [LARGE SCALE GENOMIC DNA]</scope>
    <source>
        <strain evidence="1 2">NCTC12264</strain>
    </source>
</reference>
<proteinExistence type="predicted"/>
<gene>
    <name evidence="1" type="primary">dnaK_1</name>
    <name evidence="1" type="ORF">NCTC12264_00018</name>
</gene>
<name>A0A381EFL5_CAMUP</name>
<dbReference type="Pfam" id="PF03237">
    <property type="entry name" value="Terminase_6N"/>
    <property type="match status" value="1"/>
</dbReference>
<organism evidence="1 2">
    <name type="scientific">Campylobacter upsaliensis</name>
    <dbReference type="NCBI Taxonomy" id="28080"/>
    <lineage>
        <taxon>Bacteria</taxon>
        <taxon>Pseudomonadati</taxon>
        <taxon>Campylobacterota</taxon>
        <taxon>Epsilonproteobacteria</taxon>
        <taxon>Campylobacterales</taxon>
        <taxon>Campylobacteraceae</taxon>
        <taxon>Campylobacter</taxon>
    </lineage>
</organism>
<evidence type="ECO:0000313" key="1">
    <source>
        <dbReference type="EMBL" id="SUX25824.1"/>
    </source>
</evidence>
<evidence type="ECO:0000313" key="2">
    <source>
        <dbReference type="Proteomes" id="UP000254161"/>
    </source>
</evidence>
<dbReference type="AlphaFoldDB" id="A0A381EFL5"/>
<dbReference type="RefSeq" id="WP_258865055.1">
    <property type="nucleotide sequence ID" value="NZ_UFUZ01000001.1"/>
</dbReference>
<accession>A0A381EFL5</accession>
<dbReference type="Proteomes" id="UP000254161">
    <property type="component" value="Unassembled WGS sequence"/>
</dbReference>
<sequence length="517" mass="60164">MSDKQNEALRELALRELARRDLKTFLKLKWVRFNQMPFLDNWHFDYLCQVLQSTMKEFSNPPLKRVMLNMPPSYGKTETIARTFIPWALGNNPYRKFIYISYSDDLGRKINKQIRELMHSQFYRSIFSTPLFIQANSSEFILKQGGGLFVTTLKGAITGFHADSILIDDPIKVENMKSKKEREFVNQAFKDSILTRLQDKDSNITILMQRLGEDDLCGFLLNERYFSPEIIKEWKVLKMEALNKEKTLYNIGKFSYEREANEALFMKKHDLEGLKALKAQMGDDEFFTQYQQEPQASESGFFLLENFKIIPSFEMKEQKEYIFFDGAFAINARADNRALVVVGVENHGENSVRYVLKNCFYGVWDEMQTCEHIIETLINYPNARVYMESEGGGLILHRLLQREIVRVNENLKRQNKPLINNIIEVYPANRKISKVEKIKAMRAYYNSGALVFLNQAFGLNQIKKELLSFNPEKPFRKDDCIDALASCIAHKDTLPPAPLKMPLQKSGRSVYQSGWNI</sequence>
<dbReference type="EMBL" id="UFUZ01000001">
    <property type="protein sequence ID" value="SUX25824.1"/>
    <property type="molecule type" value="Genomic_DNA"/>
</dbReference>
<protein>
    <submittedName>
        <fullName evidence="1">Chaperone and heat shock protein 70</fullName>
    </submittedName>
</protein>
<keyword evidence="1" id="KW-0346">Stress response</keyword>